<feature type="domain" description="TonB-dependent receptor plug" evidence="17">
    <location>
        <begin position="100"/>
        <end position="200"/>
    </location>
</feature>
<evidence type="ECO:0000256" key="3">
    <source>
        <dbReference type="ARBA" id="ARBA00022448"/>
    </source>
</evidence>
<dbReference type="InterPro" id="IPR039426">
    <property type="entry name" value="TonB-dep_rcpt-like"/>
</dbReference>
<evidence type="ECO:0000259" key="16">
    <source>
        <dbReference type="Pfam" id="PF00593"/>
    </source>
</evidence>
<keyword evidence="4 12" id="KW-1134">Transmembrane beta strand</keyword>
<dbReference type="NCBIfam" id="TIGR01783">
    <property type="entry name" value="TonB-siderophor"/>
    <property type="match status" value="1"/>
</dbReference>
<comment type="similarity">
    <text evidence="2 12 13">Belongs to the TonB-dependent receptor family.</text>
</comment>
<keyword evidence="11 12" id="KW-0998">Cell outer membrane</keyword>
<dbReference type="Gene3D" id="2.170.130.10">
    <property type="entry name" value="TonB-dependent receptor, plug domain"/>
    <property type="match status" value="1"/>
</dbReference>
<dbReference type="InterPro" id="IPR037066">
    <property type="entry name" value="Plug_dom_sf"/>
</dbReference>
<evidence type="ECO:0000256" key="4">
    <source>
        <dbReference type="ARBA" id="ARBA00022452"/>
    </source>
</evidence>
<keyword evidence="9 12" id="KW-0472">Membrane</keyword>
<dbReference type="Pfam" id="PF00593">
    <property type="entry name" value="TonB_dep_Rec_b-barrel"/>
    <property type="match status" value="1"/>
</dbReference>
<dbReference type="RefSeq" id="WP_168060629.1">
    <property type="nucleotide sequence ID" value="NZ_VTOW01000002.1"/>
</dbReference>
<dbReference type="GO" id="GO:0009279">
    <property type="term" value="C:cell outer membrane"/>
    <property type="evidence" value="ECO:0007669"/>
    <property type="project" value="UniProtKB-SubCell"/>
</dbReference>
<dbReference type="InterPro" id="IPR036942">
    <property type="entry name" value="Beta-barrel_TonB_sf"/>
</dbReference>
<evidence type="ECO:0000259" key="17">
    <source>
        <dbReference type="Pfam" id="PF07715"/>
    </source>
</evidence>
<evidence type="ECO:0000256" key="15">
    <source>
        <dbReference type="SAM" id="Phobius"/>
    </source>
</evidence>
<dbReference type="PANTHER" id="PTHR32552">
    <property type="entry name" value="FERRICHROME IRON RECEPTOR-RELATED"/>
    <property type="match status" value="1"/>
</dbReference>
<evidence type="ECO:0000256" key="1">
    <source>
        <dbReference type="ARBA" id="ARBA00004571"/>
    </source>
</evidence>
<keyword evidence="6" id="KW-0732">Signal</keyword>
<feature type="domain" description="TonB-dependent receptor-like beta-barrel" evidence="16">
    <location>
        <begin position="276"/>
        <end position="734"/>
    </location>
</feature>
<gene>
    <name evidence="18" type="ORF">MNODULE_13355</name>
</gene>
<evidence type="ECO:0000256" key="11">
    <source>
        <dbReference type="ARBA" id="ARBA00023237"/>
    </source>
</evidence>
<evidence type="ECO:0000256" key="6">
    <source>
        <dbReference type="ARBA" id="ARBA00022729"/>
    </source>
</evidence>
<dbReference type="AlphaFoldDB" id="A0A7X6DQV6"/>
<keyword evidence="7" id="KW-0406">Ion transport</keyword>
<proteinExistence type="inferred from homology"/>
<name>A0A7X6DQV6_9BACT</name>
<dbReference type="InterPro" id="IPR010105">
    <property type="entry name" value="TonB_sidphr_rcpt"/>
</dbReference>
<keyword evidence="8 13" id="KW-0798">TonB box</keyword>
<feature type="region of interest" description="Disordered" evidence="14">
    <location>
        <begin position="77"/>
        <end position="97"/>
    </location>
</feature>
<accession>A0A7X6DQV6</accession>
<evidence type="ECO:0000313" key="18">
    <source>
        <dbReference type="EMBL" id="NKE71728.1"/>
    </source>
</evidence>
<evidence type="ECO:0000256" key="5">
    <source>
        <dbReference type="ARBA" id="ARBA00022692"/>
    </source>
</evidence>
<dbReference type="PROSITE" id="PS52016">
    <property type="entry name" value="TONB_DEPENDENT_REC_3"/>
    <property type="match status" value="1"/>
</dbReference>
<comment type="subcellular location">
    <subcellularLocation>
        <location evidence="1 12">Cell outer membrane</location>
        <topology evidence="1 12">Multi-pass membrane protein</topology>
    </subcellularLocation>
</comment>
<evidence type="ECO:0000256" key="2">
    <source>
        <dbReference type="ARBA" id="ARBA00009810"/>
    </source>
</evidence>
<feature type="transmembrane region" description="Helical" evidence="15">
    <location>
        <begin position="42"/>
        <end position="60"/>
    </location>
</feature>
<dbReference type="InterPro" id="IPR012910">
    <property type="entry name" value="Plug_dom"/>
</dbReference>
<feature type="region of interest" description="Disordered" evidence="14">
    <location>
        <begin position="1"/>
        <end position="33"/>
    </location>
</feature>
<dbReference type="InterPro" id="IPR000531">
    <property type="entry name" value="Beta-barrel_TonB"/>
</dbReference>
<evidence type="ECO:0000256" key="7">
    <source>
        <dbReference type="ARBA" id="ARBA00023065"/>
    </source>
</evidence>
<dbReference type="GO" id="GO:0038023">
    <property type="term" value="F:signaling receptor activity"/>
    <property type="evidence" value="ECO:0007669"/>
    <property type="project" value="InterPro"/>
</dbReference>
<evidence type="ECO:0000256" key="12">
    <source>
        <dbReference type="PROSITE-ProRule" id="PRU01360"/>
    </source>
</evidence>
<evidence type="ECO:0000256" key="13">
    <source>
        <dbReference type="RuleBase" id="RU003357"/>
    </source>
</evidence>
<comment type="caution">
    <text evidence="18">The sequence shown here is derived from an EMBL/GenBank/DDBJ whole genome shotgun (WGS) entry which is preliminary data.</text>
</comment>
<evidence type="ECO:0000256" key="14">
    <source>
        <dbReference type="SAM" id="MobiDB-lite"/>
    </source>
</evidence>
<dbReference type="GO" id="GO:0015344">
    <property type="term" value="F:siderophore uptake transmembrane transporter activity"/>
    <property type="evidence" value="ECO:0007669"/>
    <property type="project" value="TreeGrafter"/>
</dbReference>
<dbReference type="GO" id="GO:0015891">
    <property type="term" value="P:siderophore transport"/>
    <property type="evidence" value="ECO:0007669"/>
    <property type="project" value="InterPro"/>
</dbReference>
<dbReference type="FunFam" id="2.170.130.10:FF:000001">
    <property type="entry name" value="Catecholate siderophore TonB-dependent receptor"/>
    <property type="match status" value="1"/>
</dbReference>
<feature type="compositionally biased region" description="Basic residues" evidence="14">
    <location>
        <begin position="1"/>
        <end position="12"/>
    </location>
</feature>
<dbReference type="EMBL" id="VTOW01000002">
    <property type="protein sequence ID" value="NKE71728.1"/>
    <property type="molecule type" value="Genomic_DNA"/>
</dbReference>
<reference evidence="18 19" key="1">
    <citation type="journal article" date="2020" name="Nature">
        <title>Bacterial chemolithoautotrophy via manganese oxidation.</title>
        <authorList>
            <person name="Yu H."/>
            <person name="Leadbetter J.R."/>
        </authorList>
    </citation>
    <scope>NUCLEOTIDE SEQUENCE [LARGE SCALE GENOMIC DNA]</scope>
    <source>
        <strain evidence="18 19">Mn-1</strain>
    </source>
</reference>
<keyword evidence="15" id="KW-1133">Transmembrane helix</keyword>
<protein>
    <submittedName>
        <fullName evidence="18">TonB-dependent siderophore receptor</fullName>
    </submittedName>
</protein>
<dbReference type="Proteomes" id="UP000534783">
    <property type="component" value="Unassembled WGS sequence"/>
</dbReference>
<dbReference type="SUPFAM" id="SSF56935">
    <property type="entry name" value="Porins"/>
    <property type="match status" value="1"/>
</dbReference>
<dbReference type="Gene3D" id="2.40.170.20">
    <property type="entry name" value="TonB-dependent receptor, beta-barrel domain"/>
    <property type="match status" value="1"/>
</dbReference>
<keyword evidence="10 18" id="KW-0675">Receptor</keyword>
<dbReference type="CDD" id="cd01347">
    <property type="entry name" value="ligand_gated_channel"/>
    <property type="match status" value="1"/>
</dbReference>
<keyword evidence="19" id="KW-1185">Reference proteome</keyword>
<evidence type="ECO:0000256" key="8">
    <source>
        <dbReference type="ARBA" id="ARBA00023077"/>
    </source>
</evidence>
<evidence type="ECO:0000313" key="19">
    <source>
        <dbReference type="Proteomes" id="UP000534783"/>
    </source>
</evidence>
<keyword evidence="3 12" id="KW-0813">Transport</keyword>
<dbReference type="PANTHER" id="PTHR32552:SF83">
    <property type="entry name" value="BLR3904 PROTEIN"/>
    <property type="match status" value="1"/>
</dbReference>
<keyword evidence="5 12" id="KW-0812">Transmembrane</keyword>
<evidence type="ECO:0000256" key="9">
    <source>
        <dbReference type="ARBA" id="ARBA00023136"/>
    </source>
</evidence>
<organism evidence="18 19">
    <name type="scientific">Candidatus Manganitrophus noduliformans</name>
    <dbReference type="NCBI Taxonomy" id="2606439"/>
    <lineage>
        <taxon>Bacteria</taxon>
        <taxon>Pseudomonadati</taxon>
        <taxon>Nitrospirota</taxon>
        <taxon>Nitrospiria</taxon>
        <taxon>Candidatus Troglogloeales</taxon>
        <taxon>Candidatus Manganitrophaceae</taxon>
        <taxon>Candidatus Manganitrophus</taxon>
    </lineage>
</organism>
<sequence length="764" mass="83382">MRQLKRTCRRNRRLAEATAKKRSVKQSPAEIRPRKGRFAQSIVSVIGAAALIGMGTVAWAQQTNEESAVLPEVVVPGQQERDEDSYKPEAPASPKFTQPLVDIPQTVTVIPEAVIEERGATTLRDVLRNVPGISLQAGEGGGGPPADNLSIRGFNARTDLFIDGVRDFGGYFRDPFNISQVEVFKGPASSYAGRGSTGGAINLVSKRPLLDPFYGGTIGIGTDNYKRATLDLNQPLEGLQGTSLRLNALWHDADVPGRDEVTNQRWGVAPSIAFGLDTPTRLTLSYSHLDQDNMPDYGIPWVPAGNSDPVLATYADEAAPVDFSNFYGLKDRDFDEVITDIATAEIAHDFSSSFSLRNLTRYGQTRRDSVTTAPRFADLDPGPATVQGTVINRNLQSRDQTDTILANLTDLTLRFRTGGIDHAVTTGIEYSHETSVNYLRTGPLSQTDLFNPNPDDPYPDSVRRTGAKNDATAKAGAVYLFDTLGLGERWEVTGGLRWDYFDLDYQSRAADGMVTPLERTDRMLSWRAGVVFKPTANGSLYAAYGTSFNPAGEGLTLSSSVTAAANVDTEPEESRTYEIGTKWNLFEERLAFTVALFRTEKTNARTQDPVDPTDVIVLEGKERVDGVELSVAGNVTDQWQLFGGYALMNSEVVESLNAAVVGNELANTPKHSFSLWTTHQLPWNLEVGGGAQFVGDRFSNVNNQRTAPSYWHFDAMVAYRATESLTLRVNGFNLADEEYIQSVGGGHFIPGAGRSAIASADFQF</sequence>
<evidence type="ECO:0000256" key="10">
    <source>
        <dbReference type="ARBA" id="ARBA00023170"/>
    </source>
</evidence>
<dbReference type="Pfam" id="PF07715">
    <property type="entry name" value="Plug"/>
    <property type="match status" value="1"/>
</dbReference>